<dbReference type="InterPro" id="IPR018356">
    <property type="entry name" value="Tscrpt_reg_HTH_DeoR_CS"/>
</dbReference>
<dbReference type="EMBL" id="CABPSK010000001">
    <property type="protein sequence ID" value="VVD73176.1"/>
    <property type="molecule type" value="Genomic_DNA"/>
</dbReference>
<feature type="domain" description="HTH deoR-type" evidence="5">
    <location>
        <begin position="3"/>
        <end position="58"/>
    </location>
</feature>
<dbReference type="Pfam" id="PF08220">
    <property type="entry name" value="HTH_DeoR"/>
    <property type="match status" value="1"/>
</dbReference>
<evidence type="ECO:0000313" key="6">
    <source>
        <dbReference type="EMBL" id="VVD73176.1"/>
    </source>
</evidence>
<dbReference type="InterPro" id="IPR014036">
    <property type="entry name" value="DeoR-like_C"/>
</dbReference>
<dbReference type="SUPFAM" id="SSF46785">
    <property type="entry name" value="Winged helix' DNA-binding domain"/>
    <property type="match status" value="1"/>
</dbReference>
<sequence length="255" mass="27498">MWQEERFSRIRALLSAYTRVSTDRIVADLDVSRETVRRDLLELEALGELKRVHGGAVLIQDEPPIAERANTRIKYKRAIAKSAVSLVTSGQTLFLDAGSTTAILAEELAALSGLTIITNSFDVALNMQRASDEGRGNQVYLLGGALGASLPATFGDTTIAELHRYRADIALLSPVGVDANYGASSFDRQEAEVARAMVNNAAQTFILADYSKVGLCSRVSYCPSAKIDQLITNRQAADEPALQALQARVANVTLA</sequence>
<dbReference type="OrthoDB" id="9814815at2"/>
<evidence type="ECO:0000256" key="4">
    <source>
        <dbReference type="ARBA" id="ARBA00023163"/>
    </source>
</evidence>
<organism evidence="6 7">
    <name type="scientific">Pandoraea pneumonica</name>
    <dbReference type="NCBI Taxonomy" id="2508299"/>
    <lineage>
        <taxon>Bacteria</taxon>
        <taxon>Pseudomonadati</taxon>
        <taxon>Pseudomonadota</taxon>
        <taxon>Betaproteobacteria</taxon>
        <taxon>Burkholderiales</taxon>
        <taxon>Burkholderiaceae</taxon>
        <taxon>Pandoraea</taxon>
    </lineage>
</organism>
<dbReference type="PANTHER" id="PTHR30363:SF4">
    <property type="entry name" value="GLYCEROL-3-PHOSPHATE REGULON REPRESSOR"/>
    <property type="match status" value="1"/>
</dbReference>
<dbReference type="InterPro" id="IPR050313">
    <property type="entry name" value="Carb_Metab_HTH_regulators"/>
</dbReference>
<keyword evidence="2" id="KW-0805">Transcription regulation</keyword>
<evidence type="ECO:0000256" key="1">
    <source>
        <dbReference type="ARBA" id="ARBA00022491"/>
    </source>
</evidence>
<keyword evidence="3" id="KW-0238">DNA-binding</keyword>
<dbReference type="InterPro" id="IPR036390">
    <property type="entry name" value="WH_DNA-bd_sf"/>
</dbReference>
<dbReference type="SMART" id="SM01134">
    <property type="entry name" value="DeoRC"/>
    <property type="match status" value="1"/>
</dbReference>
<dbReference type="SMART" id="SM00420">
    <property type="entry name" value="HTH_DEOR"/>
    <property type="match status" value="1"/>
</dbReference>
<dbReference type="GO" id="GO:0003677">
    <property type="term" value="F:DNA binding"/>
    <property type="evidence" value="ECO:0007669"/>
    <property type="project" value="UniProtKB-KW"/>
</dbReference>
<dbReference type="AlphaFoldDB" id="A0A5E4SBD5"/>
<keyword evidence="1" id="KW-0678">Repressor</keyword>
<dbReference type="RefSeq" id="WP_150678094.1">
    <property type="nucleotide sequence ID" value="NZ_CABPSK010000001.1"/>
</dbReference>
<dbReference type="PANTHER" id="PTHR30363">
    <property type="entry name" value="HTH-TYPE TRANSCRIPTIONAL REGULATOR SRLR-RELATED"/>
    <property type="match status" value="1"/>
</dbReference>
<keyword evidence="4" id="KW-0804">Transcription</keyword>
<dbReference type="Pfam" id="PF00455">
    <property type="entry name" value="DeoRC"/>
    <property type="match status" value="1"/>
</dbReference>
<dbReference type="InterPro" id="IPR001034">
    <property type="entry name" value="DeoR_HTH"/>
</dbReference>
<dbReference type="PROSITE" id="PS00894">
    <property type="entry name" value="HTH_DEOR_1"/>
    <property type="match status" value="1"/>
</dbReference>
<dbReference type="SUPFAM" id="SSF100950">
    <property type="entry name" value="NagB/RpiA/CoA transferase-like"/>
    <property type="match status" value="1"/>
</dbReference>
<gene>
    <name evidence="6" type="ORF">PPN31114_00715</name>
</gene>
<reference evidence="6 7" key="1">
    <citation type="submission" date="2019-08" db="EMBL/GenBank/DDBJ databases">
        <authorList>
            <person name="Peeters C."/>
        </authorList>
    </citation>
    <scope>NUCLEOTIDE SEQUENCE [LARGE SCALE GENOMIC DNA]</scope>
    <source>
        <strain evidence="6 7">LMG 31114</strain>
    </source>
</reference>
<evidence type="ECO:0000259" key="5">
    <source>
        <dbReference type="PROSITE" id="PS51000"/>
    </source>
</evidence>
<dbReference type="InterPro" id="IPR037171">
    <property type="entry name" value="NagB/RpiA_transferase-like"/>
</dbReference>
<evidence type="ECO:0000256" key="2">
    <source>
        <dbReference type="ARBA" id="ARBA00023015"/>
    </source>
</evidence>
<evidence type="ECO:0000313" key="7">
    <source>
        <dbReference type="Proteomes" id="UP000366945"/>
    </source>
</evidence>
<dbReference type="GeneID" id="300402774"/>
<dbReference type="PROSITE" id="PS51000">
    <property type="entry name" value="HTH_DEOR_2"/>
    <property type="match status" value="1"/>
</dbReference>
<protein>
    <submittedName>
        <fullName evidence="6">DeoR family transcriptional regulator</fullName>
    </submittedName>
</protein>
<dbReference type="Gene3D" id="3.40.50.1360">
    <property type="match status" value="1"/>
</dbReference>
<dbReference type="PRINTS" id="PR00037">
    <property type="entry name" value="HTHLACR"/>
</dbReference>
<proteinExistence type="predicted"/>
<name>A0A5E4SBD5_9BURK</name>
<dbReference type="GO" id="GO:0003700">
    <property type="term" value="F:DNA-binding transcription factor activity"/>
    <property type="evidence" value="ECO:0007669"/>
    <property type="project" value="InterPro"/>
</dbReference>
<dbReference type="Proteomes" id="UP000366945">
    <property type="component" value="Unassembled WGS sequence"/>
</dbReference>
<evidence type="ECO:0000256" key="3">
    <source>
        <dbReference type="ARBA" id="ARBA00023125"/>
    </source>
</evidence>
<keyword evidence="7" id="KW-1185">Reference proteome</keyword>
<accession>A0A5E4SBD5</accession>